<dbReference type="PROSITE" id="PS51898">
    <property type="entry name" value="TYR_RECOMBINASE"/>
    <property type="match status" value="1"/>
</dbReference>
<name>A0A1G4QE43_BORJA</name>
<dbReference type="GO" id="GO:0006310">
    <property type="term" value="P:DNA recombination"/>
    <property type="evidence" value="ECO:0007669"/>
    <property type="project" value="UniProtKB-KW"/>
</dbReference>
<dbReference type="SUPFAM" id="SSF56349">
    <property type="entry name" value="DNA breaking-rejoining enzymes"/>
    <property type="match status" value="1"/>
</dbReference>
<protein>
    <submittedName>
        <fullName evidence="3">Phage integrase family protein</fullName>
    </submittedName>
</protein>
<dbReference type="EMBL" id="FMTE01000015">
    <property type="protein sequence ID" value="SCW42695.1"/>
    <property type="molecule type" value="Genomic_DNA"/>
</dbReference>
<dbReference type="Proteomes" id="UP000199262">
    <property type="component" value="Unassembled WGS sequence"/>
</dbReference>
<keyword evidence="4" id="KW-1185">Reference proteome</keyword>
<evidence type="ECO:0000313" key="4">
    <source>
        <dbReference type="Proteomes" id="UP000199262"/>
    </source>
</evidence>
<keyword evidence="1" id="KW-0233">DNA recombination</keyword>
<gene>
    <name evidence="3" type="ORF">SAMN02983004_01073</name>
</gene>
<dbReference type="Gene3D" id="1.10.443.10">
    <property type="entry name" value="Intergrase catalytic core"/>
    <property type="match status" value="1"/>
</dbReference>
<dbReference type="GO" id="GO:0015074">
    <property type="term" value="P:DNA integration"/>
    <property type="evidence" value="ECO:0007669"/>
    <property type="project" value="InterPro"/>
</dbReference>
<dbReference type="InterPro" id="IPR011010">
    <property type="entry name" value="DNA_brk_join_enz"/>
</dbReference>
<dbReference type="InterPro" id="IPR002104">
    <property type="entry name" value="Integrase_catalytic"/>
</dbReference>
<dbReference type="AlphaFoldDB" id="A0A1G4QE43"/>
<proteinExistence type="predicted"/>
<dbReference type="OrthoDB" id="350491at2"/>
<organism evidence="3 4">
    <name type="scientific">Borreliella japonica</name>
    <name type="common">Borrelia japonica</name>
    <dbReference type="NCBI Taxonomy" id="34095"/>
    <lineage>
        <taxon>Bacteria</taxon>
        <taxon>Pseudomonadati</taxon>
        <taxon>Spirochaetota</taxon>
        <taxon>Spirochaetia</taxon>
        <taxon>Spirochaetales</taxon>
        <taxon>Borreliaceae</taxon>
        <taxon>Borreliella</taxon>
    </lineage>
</organism>
<evidence type="ECO:0000259" key="2">
    <source>
        <dbReference type="PROSITE" id="PS51898"/>
    </source>
</evidence>
<dbReference type="GO" id="GO:0003677">
    <property type="term" value="F:DNA binding"/>
    <property type="evidence" value="ECO:0007669"/>
    <property type="project" value="InterPro"/>
</dbReference>
<reference evidence="4" key="1">
    <citation type="submission" date="2016-10" db="EMBL/GenBank/DDBJ databases">
        <authorList>
            <person name="Varghese N."/>
            <person name="Submissions S."/>
        </authorList>
    </citation>
    <scope>NUCLEOTIDE SEQUENCE [LARGE SCALE GENOMIC DNA]</scope>
    <source>
        <strain evidence="4">ATCC 51557</strain>
    </source>
</reference>
<dbReference type="RefSeq" id="WP_091973833.1">
    <property type="nucleotide sequence ID" value="NZ_CP179491.1"/>
</dbReference>
<dbReference type="InterPro" id="IPR013762">
    <property type="entry name" value="Integrase-like_cat_sf"/>
</dbReference>
<sequence length="261" mass="30696">MKVNDYLDFKKNTTEVLLKIHDDYQKILQIIDKNKTLKTRIKKSTENKQENSKISTKLYLNPKTNQLIIKCVKTLKQIDPISGWFVHLLVISGCRGAELQKVKMQDISSFLSKTGKTLYNIKVNVVKKRINTCVREFVINSKEFNAIQKVHKDYFKEKNLNTTRTYFFQKTKHRFKNNQISIDHIAKKFKKLLRKWGFRANKSLHLCRNLFIFNLKSNGYNSFQIKELMKYSSTYEIDNIYGLSSASKIQAYECIKNSIGL</sequence>
<evidence type="ECO:0000256" key="1">
    <source>
        <dbReference type="ARBA" id="ARBA00023172"/>
    </source>
</evidence>
<evidence type="ECO:0000313" key="3">
    <source>
        <dbReference type="EMBL" id="SCW42695.1"/>
    </source>
</evidence>
<feature type="domain" description="Tyr recombinase" evidence="2">
    <location>
        <begin position="62"/>
        <end position="256"/>
    </location>
</feature>
<accession>A0A1G4QE43</accession>